<dbReference type="EMBL" id="CP004885">
    <property type="protein sequence ID" value="AGX87251.1"/>
    <property type="molecule type" value="Genomic_DNA"/>
</dbReference>
<accession>U5N6T6</accession>
<protein>
    <submittedName>
        <fullName evidence="1">Uncharacterized protein</fullName>
    </submittedName>
</protein>
<keyword evidence="2" id="KW-1185">Reference proteome</keyword>
<evidence type="ECO:0000313" key="2">
    <source>
        <dbReference type="Proteomes" id="UP000017184"/>
    </source>
</evidence>
<reference evidence="1 2" key="1">
    <citation type="journal article" date="2013" name="Genome Biol.">
        <title>Genomic analysis reveals key aspects of prokaryotic symbiosis in the phototrophic consortium "Chlorochromatium aggregatum".</title>
        <authorList>
            <person name="Liu Z."/>
            <person name="Muller J."/>
            <person name="Li T."/>
            <person name="Alvey R.M."/>
            <person name="Vogl K."/>
            <person name="Frigaard N.U."/>
            <person name="Rockwell N.C."/>
            <person name="Boyd E.S."/>
            <person name="Tomsho L.P."/>
            <person name="Schuster S.C."/>
            <person name="Henke P."/>
            <person name="Rohde M."/>
            <person name="Overmann J."/>
            <person name="Bryant D.A."/>
        </authorList>
    </citation>
    <scope>NUCLEOTIDE SEQUENCE [LARGE SCALE GENOMIC DNA]</scope>
    <source>
        <strain evidence="1">CR</strain>
    </source>
</reference>
<dbReference type="Proteomes" id="UP000017184">
    <property type="component" value="Chromosome"/>
</dbReference>
<dbReference type="KEGG" id="cbx:Cenrod_1158"/>
<sequence>MSQYIVFYINFLLPPSHFWEKGRTAHPAPIEWNWSGKPLHADVRSGAAPAPLPLSLPLAP</sequence>
<evidence type="ECO:0000313" key="1">
    <source>
        <dbReference type="EMBL" id="AGX87251.1"/>
    </source>
</evidence>
<name>U5N6T6_9BURK</name>
<dbReference type="AlphaFoldDB" id="U5N6T6"/>
<organism evidence="1 2">
    <name type="scientific">Candidatus Symbiobacter mobilis CR</name>
    <dbReference type="NCBI Taxonomy" id="946483"/>
    <lineage>
        <taxon>Bacteria</taxon>
        <taxon>Pseudomonadati</taxon>
        <taxon>Pseudomonadota</taxon>
        <taxon>Betaproteobacteria</taxon>
        <taxon>Burkholderiales</taxon>
        <taxon>Comamonadaceae</taxon>
    </lineage>
</organism>
<dbReference type="HOGENOM" id="CLU_2932732_0_0_4"/>
<gene>
    <name evidence="1" type="ORF">Cenrod_1158</name>
</gene>
<dbReference type="STRING" id="946483.Cenrod_1158"/>
<proteinExistence type="predicted"/>